<dbReference type="AlphaFoldDB" id="C1G656"/>
<proteinExistence type="predicted"/>
<evidence type="ECO:0000313" key="1">
    <source>
        <dbReference type="EMBL" id="EEH46562.2"/>
    </source>
</evidence>
<dbReference type="KEGG" id="pbn:PADG_02661"/>
<dbReference type="GeneID" id="22582104"/>
<accession>C1G656</accession>
<sequence length="157" mass="17705">MGLIIQAKQGQPEGSAAQHLVFWTSLKRRMDEDRIRFAQGRGKCGAGSASTNQNSSAGLQFVLRSNRFPASTNTLLVGFRFGRQLVIVATCRFGDGDGYRVEGLDFVQTQLVEPMREKSLQDGRSVSFNTRFTSEGRLRGLTRRAEEQSRHREQIHW</sequence>
<dbReference type="RefSeq" id="XP_010758074.1">
    <property type="nucleotide sequence ID" value="XM_010759772.1"/>
</dbReference>
<keyword evidence="2" id="KW-1185">Reference proteome</keyword>
<protein>
    <submittedName>
        <fullName evidence="1">Uncharacterized protein</fullName>
    </submittedName>
</protein>
<evidence type="ECO:0000313" key="2">
    <source>
        <dbReference type="Proteomes" id="UP000001628"/>
    </source>
</evidence>
<name>C1G656_PARBD</name>
<dbReference type="EMBL" id="KN275959">
    <property type="protein sequence ID" value="EEH46562.2"/>
    <property type="molecule type" value="Genomic_DNA"/>
</dbReference>
<gene>
    <name evidence="1" type="ORF">PADG_02661</name>
</gene>
<dbReference type="Proteomes" id="UP000001628">
    <property type="component" value="Unassembled WGS sequence"/>
</dbReference>
<organism evidence="1 2">
    <name type="scientific">Paracoccidioides brasiliensis (strain Pb18)</name>
    <dbReference type="NCBI Taxonomy" id="502780"/>
    <lineage>
        <taxon>Eukaryota</taxon>
        <taxon>Fungi</taxon>
        <taxon>Dikarya</taxon>
        <taxon>Ascomycota</taxon>
        <taxon>Pezizomycotina</taxon>
        <taxon>Eurotiomycetes</taxon>
        <taxon>Eurotiomycetidae</taxon>
        <taxon>Onygenales</taxon>
        <taxon>Ajellomycetaceae</taxon>
        <taxon>Paracoccidioides</taxon>
    </lineage>
</organism>
<dbReference type="HOGENOM" id="CLU_1704788_0_0_1"/>
<dbReference type="InParanoid" id="C1G656"/>
<dbReference type="VEuPathDB" id="FungiDB:PADG_02661"/>
<reference evidence="1 2" key="1">
    <citation type="journal article" date="2011" name="PLoS Genet.">
        <title>Comparative genomic analysis of human fungal pathogens causing paracoccidioidomycosis.</title>
        <authorList>
            <person name="Desjardins C.A."/>
            <person name="Champion M.D."/>
            <person name="Holder J.W."/>
            <person name="Muszewska A."/>
            <person name="Goldberg J."/>
            <person name="Bailao A.M."/>
            <person name="Brigido M.M."/>
            <person name="Ferreira M.E."/>
            <person name="Garcia A.M."/>
            <person name="Grynberg M."/>
            <person name="Gujja S."/>
            <person name="Heiman D.I."/>
            <person name="Henn M.R."/>
            <person name="Kodira C.D."/>
            <person name="Leon-Narvaez H."/>
            <person name="Longo L.V."/>
            <person name="Ma L.J."/>
            <person name="Malavazi I."/>
            <person name="Matsuo A.L."/>
            <person name="Morais F.V."/>
            <person name="Pereira M."/>
            <person name="Rodriguez-Brito S."/>
            <person name="Sakthikumar S."/>
            <person name="Salem-Izacc S.M."/>
            <person name="Sykes S.M."/>
            <person name="Teixeira M.M."/>
            <person name="Vallejo M.C."/>
            <person name="Walter M.E."/>
            <person name="Yandava C."/>
            <person name="Young S."/>
            <person name="Zeng Q."/>
            <person name="Zucker J."/>
            <person name="Felipe M.S."/>
            <person name="Goldman G.H."/>
            <person name="Haas B.J."/>
            <person name="McEwen J.G."/>
            <person name="Nino-Vega G."/>
            <person name="Puccia R."/>
            <person name="San-Blas G."/>
            <person name="Soares C.M."/>
            <person name="Birren B.W."/>
            <person name="Cuomo C.A."/>
        </authorList>
    </citation>
    <scope>NUCLEOTIDE SEQUENCE [LARGE SCALE GENOMIC DNA]</scope>
    <source>
        <strain evidence="1 2">Pb18</strain>
    </source>
</reference>